<evidence type="ECO:0000313" key="3">
    <source>
        <dbReference type="Proteomes" id="UP000239203"/>
    </source>
</evidence>
<dbReference type="SUPFAM" id="SSF55729">
    <property type="entry name" value="Acyl-CoA N-acyltransferases (Nat)"/>
    <property type="match status" value="1"/>
</dbReference>
<dbReference type="InterPro" id="IPR000182">
    <property type="entry name" value="GNAT_dom"/>
</dbReference>
<feature type="domain" description="N-acetyltransferase" evidence="1">
    <location>
        <begin position="20"/>
        <end position="181"/>
    </location>
</feature>
<dbReference type="GO" id="GO:1990189">
    <property type="term" value="F:protein N-terminal-serine acetyltransferase activity"/>
    <property type="evidence" value="ECO:0007669"/>
    <property type="project" value="TreeGrafter"/>
</dbReference>
<comment type="caution">
    <text evidence="2">The sequence shown here is derived from an EMBL/GenBank/DDBJ whole genome shotgun (WGS) entry which is preliminary data.</text>
</comment>
<dbReference type="PANTHER" id="PTHR43441">
    <property type="entry name" value="RIBOSOMAL-PROTEIN-SERINE ACETYLTRANSFERASE"/>
    <property type="match status" value="1"/>
</dbReference>
<dbReference type="InterPro" id="IPR016181">
    <property type="entry name" value="Acyl_CoA_acyltransferase"/>
</dbReference>
<dbReference type="Pfam" id="PF13302">
    <property type="entry name" value="Acetyltransf_3"/>
    <property type="match status" value="1"/>
</dbReference>
<dbReference type="GO" id="GO:0008999">
    <property type="term" value="F:protein-N-terminal-alanine acetyltransferase activity"/>
    <property type="evidence" value="ECO:0007669"/>
    <property type="project" value="TreeGrafter"/>
</dbReference>
<dbReference type="AlphaFoldDB" id="A0A2S6GHZ8"/>
<accession>A0A2S6GHZ8</accession>
<dbReference type="EMBL" id="PTIX01000017">
    <property type="protein sequence ID" value="PPK64858.1"/>
    <property type="molecule type" value="Genomic_DNA"/>
</dbReference>
<dbReference type="Gene3D" id="3.40.630.30">
    <property type="match status" value="1"/>
</dbReference>
<dbReference type="InterPro" id="IPR051908">
    <property type="entry name" value="Ribosomal_N-acetyltransferase"/>
</dbReference>
<sequence length="184" mass="20114">MNDPGTPDLRAIGPRGNDLVTLRPWRVDDLPVIAEAGRDPYIPLITTIPRDYTPEGGHAWLRRQHDQATDGRGCPLAISAGDEAVGMVTINSIDWHDRRGSIGYWVLDRHRGRGYAKSAVSLLPELARDLGLVRLQALVEPDNAASQATCRALGFTAEGVLRGYHRIGGTNRDMIMFGLLVGPQ</sequence>
<organism evidence="2 3">
    <name type="scientific">Actinokineospora auranticolor</name>
    <dbReference type="NCBI Taxonomy" id="155976"/>
    <lineage>
        <taxon>Bacteria</taxon>
        <taxon>Bacillati</taxon>
        <taxon>Actinomycetota</taxon>
        <taxon>Actinomycetes</taxon>
        <taxon>Pseudonocardiales</taxon>
        <taxon>Pseudonocardiaceae</taxon>
        <taxon>Actinokineospora</taxon>
    </lineage>
</organism>
<keyword evidence="2" id="KW-0808">Transferase</keyword>
<keyword evidence="3" id="KW-1185">Reference proteome</keyword>
<dbReference type="GO" id="GO:0005737">
    <property type="term" value="C:cytoplasm"/>
    <property type="evidence" value="ECO:0007669"/>
    <property type="project" value="TreeGrafter"/>
</dbReference>
<evidence type="ECO:0000259" key="1">
    <source>
        <dbReference type="PROSITE" id="PS51186"/>
    </source>
</evidence>
<evidence type="ECO:0000313" key="2">
    <source>
        <dbReference type="EMBL" id="PPK64858.1"/>
    </source>
</evidence>
<protein>
    <submittedName>
        <fullName evidence="2">RimJ/RimL family protein N-acetyltransferase</fullName>
    </submittedName>
</protein>
<dbReference type="CDD" id="cd04301">
    <property type="entry name" value="NAT_SF"/>
    <property type="match status" value="1"/>
</dbReference>
<gene>
    <name evidence="2" type="ORF">CLV40_11797</name>
</gene>
<proteinExistence type="predicted"/>
<reference evidence="2 3" key="1">
    <citation type="submission" date="2018-02" db="EMBL/GenBank/DDBJ databases">
        <title>Genomic Encyclopedia of Archaeal and Bacterial Type Strains, Phase II (KMG-II): from individual species to whole genera.</title>
        <authorList>
            <person name="Goeker M."/>
        </authorList>
    </citation>
    <scope>NUCLEOTIDE SEQUENCE [LARGE SCALE GENOMIC DNA]</scope>
    <source>
        <strain evidence="2 3">YU 961-1</strain>
    </source>
</reference>
<dbReference type="PANTHER" id="PTHR43441:SF10">
    <property type="entry name" value="ACETYLTRANSFERASE"/>
    <property type="match status" value="1"/>
</dbReference>
<name>A0A2S6GHZ8_9PSEU</name>
<dbReference type="PROSITE" id="PS51186">
    <property type="entry name" value="GNAT"/>
    <property type="match status" value="1"/>
</dbReference>
<dbReference type="Proteomes" id="UP000239203">
    <property type="component" value="Unassembled WGS sequence"/>
</dbReference>